<keyword evidence="3" id="KW-1185">Reference proteome</keyword>
<feature type="compositionally biased region" description="Polar residues" evidence="1">
    <location>
        <begin position="141"/>
        <end position="159"/>
    </location>
</feature>
<dbReference type="Gene3D" id="3.30.160.250">
    <property type="match status" value="1"/>
</dbReference>
<evidence type="ECO:0000313" key="3">
    <source>
        <dbReference type="Proteomes" id="UP001596310"/>
    </source>
</evidence>
<protein>
    <submittedName>
        <fullName evidence="2">Type II toxin-antitoxin system HicB family antitoxin</fullName>
    </submittedName>
</protein>
<reference evidence="3" key="1">
    <citation type="journal article" date="2019" name="Int. J. Syst. Evol. Microbiol.">
        <title>The Global Catalogue of Microorganisms (GCM) 10K type strain sequencing project: providing services to taxonomists for standard genome sequencing and annotation.</title>
        <authorList>
            <consortium name="The Broad Institute Genomics Platform"/>
            <consortium name="The Broad Institute Genome Sequencing Center for Infectious Disease"/>
            <person name="Wu L."/>
            <person name="Ma J."/>
        </authorList>
    </citation>
    <scope>NUCLEOTIDE SEQUENCE [LARGE SCALE GENOMIC DNA]</scope>
    <source>
        <strain evidence="3">CCM 8897</strain>
    </source>
</reference>
<sequence length="159" mass="17318">MKYLYIATLTKNKSNQYEVEFPDLAPNAATFGDNLPKAMSMAKDALEGYLLVAEDYHVKLPKPSSENVTSVLPGQLIMPVEVDTTIARERAANKLVKKTLTIPKYLNDLGNENGINFSATLTAALEKKLGIRSQPLGSAGGTNQNVPPLDRNNSQVIDK</sequence>
<accession>A0ABW1UMK1</accession>
<dbReference type="InterPro" id="IPR035069">
    <property type="entry name" value="TTHA1013/TTHA0281-like"/>
</dbReference>
<comment type="caution">
    <text evidence="2">The sequence shown here is derived from an EMBL/GenBank/DDBJ whole genome shotgun (WGS) entry which is preliminary data.</text>
</comment>
<dbReference type="SUPFAM" id="SSF143100">
    <property type="entry name" value="TTHA1013/TTHA0281-like"/>
    <property type="match status" value="1"/>
</dbReference>
<name>A0ABW1UMK1_9LACO</name>
<gene>
    <name evidence="2" type="ORF">ACFQHW_00580</name>
</gene>
<evidence type="ECO:0000313" key="2">
    <source>
        <dbReference type="EMBL" id="MFC6314065.1"/>
    </source>
</evidence>
<evidence type="ECO:0000256" key="1">
    <source>
        <dbReference type="SAM" id="MobiDB-lite"/>
    </source>
</evidence>
<dbReference type="RefSeq" id="WP_191987496.1">
    <property type="nucleotide sequence ID" value="NZ_JBHSSM010000004.1"/>
</dbReference>
<dbReference type="EMBL" id="JBHSSM010000004">
    <property type="protein sequence ID" value="MFC6314065.1"/>
    <property type="molecule type" value="Genomic_DNA"/>
</dbReference>
<dbReference type="Proteomes" id="UP001596310">
    <property type="component" value="Unassembled WGS sequence"/>
</dbReference>
<proteinExistence type="predicted"/>
<feature type="region of interest" description="Disordered" evidence="1">
    <location>
        <begin position="135"/>
        <end position="159"/>
    </location>
</feature>
<organism evidence="2 3">
    <name type="scientific">Lapidilactobacillus achengensis</name>
    <dbReference type="NCBI Taxonomy" id="2486000"/>
    <lineage>
        <taxon>Bacteria</taxon>
        <taxon>Bacillati</taxon>
        <taxon>Bacillota</taxon>
        <taxon>Bacilli</taxon>
        <taxon>Lactobacillales</taxon>
        <taxon>Lactobacillaceae</taxon>
        <taxon>Lapidilactobacillus</taxon>
    </lineage>
</organism>